<dbReference type="PANTHER" id="PTHR48109">
    <property type="entry name" value="DIHYDROOROTATE DEHYDROGENASE (QUINONE), MITOCHONDRIAL-RELATED"/>
    <property type="match status" value="1"/>
</dbReference>
<dbReference type="OrthoDB" id="14784at2759"/>
<evidence type="ECO:0000256" key="2">
    <source>
        <dbReference type="ARBA" id="ARBA00004496"/>
    </source>
</evidence>
<comment type="function">
    <text evidence="11">Catalyzes the conversion of dihydroorotate to orotate with fumarate as the electron acceptor.</text>
</comment>
<dbReference type="GO" id="GO:0006207">
    <property type="term" value="P:'de novo' pyrimidine nucleobase biosynthetic process"/>
    <property type="evidence" value="ECO:0007669"/>
    <property type="project" value="TreeGrafter"/>
</dbReference>
<dbReference type="InterPro" id="IPR005720">
    <property type="entry name" value="Dihydroorotate_DH_cat"/>
</dbReference>
<evidence type="ECO:0000256" key="10">
    <source>
        <dbReference type="ARBA" id="ARBA00023002"/>
    </source>
</evidence>
<dbReference type="InterPro" id="IPR013785">
    <property type="entry name" value="Aldolase_TIM"/>
</dbReference>
<protein>
    <recommendedName>
        <fullName evidence="5 11">Dihydroorotate dehydrogenase (fumarate)</fullName>
        <ecNumber evidence="11">1.3.98.1</ecNumber>
    </recommendedName>
    <alternativeName>
        <fullName evidence="11">Dihydroorotate oxidase</fullName>
    </alternativeName>
</protein>
<evidence type="ECO:0000313" key="14">
    <source>
        <dbReference type="EMBL" id="KAF7554131.1"/>
    </source>
</evidence>
<evidence type="ECO:0000256" key="9">
    <source>
        <dbReference type="ARBA" id="ARBA00022975"/>
    </source>
</evidence>
<keyword evidence="15" id="KW-1185">Reference proteome</keyword>
<dbReference type="GO" id="GO:0005737">
    <property type="term" value="C:cytoplasm"/>
    <property type="evidence" value="ECO:0007669"/>
    <property type="project" value="UniProtKB-SubCell"/>
</dbReference>
<dbReference type="InterPro" id="IPR023359">
    <property type="entry name" value="Dihydro_DH_chainA_dom2"/>
</dbReference>
<sequence>MSPPALIISPPLLNSATPWATDLENLRAILTSPSTGAVTTRTSLIHGFDHQHADHRYLFFNPGSSKPDKGTSSTPVAPAGHTESAAASLNNLGYSPIPLDGYLGFLTELAREHAQIRKTIIISVTGSPQDIQTCYERIKAASKDLPFPLAMEINLSCPNIPSAPPPAYDGDALAKYLVGLPDAPAFPIGVKTPPYTHHGQFATLIAALRPVASSLSFITATNTLGSCLILEGGTTDILKPQLPNSGIGGMAGPPLHPIALGNVATLRQLADGVPDLKHLKIIGVGGVGDGEGYRRMRAVGAYAVAVGTALGKQGPGVFERIERDIKGAWEV</sequence>
<name>A0A9P5HHI5_9HYPO</name>
<dbReference type="EC" id="1.3.98.1" evidence="11"/>
<comment type="cofactor">
    <cofactor evidence="1 11">
        <name>FMN</name>
        <dbReference type="ChEBI" id="CHEBI:58210"/>
    </cofactor>
</comment>
<proteinExistence type="inferred from homology"/>
<comment type="subcellular location">
    <subcellularLocation>
        <location evidence="2 11">Cytoplasm</location>
    </subcellularLocation>
</comment>
<dbReference type="InterPro" id="IPR033886">
    <property type="entry name" value="DHOD_1A"/>
</dbReference>
<comment type="caution">
    <text evidence="14">The sequence shown here is derived from an EMBL/GenBank/DDBJ whole genome shotgun (WGS) entry which is preliminary data.</text>
</comment>
<dbReference type="GO" id="GO:1990663">
    <property type="term" value="F:dihydroorotate dehydrogenase (fumarate) activity"/>
    <property type="evidence" value="ECO:0007669"/>
    <property type="project" value="UniProtKB-EC"/>
</dbReference>
<gene>
    <name evidence="14" type="ORF">G7Z17_g3138</name>
</gene>
<dbReference type="InterPro" id="IPR050074">
    <property type="entry name" value="DHO_dehydrogenase"/>
</dbReference>
<feature type="region of interest" description="Disordered" evidence="12">
    <location>
        <begin position="61"/>
        <end position="81"/>
    </location>
</feature>
<evidence type="ECO:0000256" key="5">
    <source>
        <dbReference type="ARBA" id="ARBA00021374"/>
    </source>
</evidence>
<organism evidence="14 15">
    <name type="scientific">Cylindrodendrum hubeiense</name>
    <dbReference type="NCBI Taxonomy" id="595255"/>
    <lineage>
        <taxon>Eukaryota</taxon>
        <taxon>Fungi</taxon>
        <taxon>Dikarya</taxon>
        <taxon>Ascomycota</taxon>
        <taxon>Pezizomycotina</taxon>
        <taxon>Sordariomycetes</taxon>
        <taxon>Hypocreomycetidae</taxon>
        <taxon>Hypocreales</taxon>
        <taxon>Nectriaceae</taxon>
        <taxon>Cylindrodendrum</taxon>
    </lineage>
</organism>
<keyword evidence="8 11" id="KW-0288">FMN</keyword>
<evidence type="ECO:0000256" key="12">
    <source>
        <dbReference type="SAM" id="MobiDB-lite"/>
    </source>
</evidence>
<dbReference type="Gene3D" id="2.30.26.10">
    <property type="entry name" value="Dihydroorotate Dehydrogenase A, chain A, domain 2"/>
    <property type="match status" value="1"/>
</dbReference>
<comment type="catalytic activity">
    <reaction evidence="11">
        <text>(S)-dihydroorotate + fumarate = orotate + succinate</text>
        <dbReference type="Rhea" id="RHEA:30059"/>
        <dbReference type="ChEBI" id="CHEBI:29806"/>
        <dbReference type="ChEBI" id="CHEBI:30031"/>
        <dbReference type="ChEBI" id="CHEBI:30839"/>
        <dbReference type="ChEBI" id="CHEBI:30864"/>
        <dbReference type="EC" id="1.3.98.1"/>
    </reaction>
</comment>
<feature type="domain" description="Dihydroorotate dehydrogenase catalytic" evidence="13">
    <location>
        <begin position="85"/>
        <end position="326"/>
    </location>
</feature>
<comment type="subunit">
    <text evidence="11">Homodimer.</text>
</comment>
<comment type="pathway">
    <text evidence="3 11">Pyrimidine metabolism; UMP biosynthesis via de novo pathway.</text>
</comment>
<dbReference type="CDD" id="cd04741">
    <property type="entry name" value="DHOD_1A_like"/>
    <property type="match status" value="1"/>
</dbReference>
<accession>A0A9P5HHI5</accession>
<dbReference type="Gene3D" id="3.20.20.70">
    <property type="entry name" value="Aldolase class I"/>
    <property type="match status" value="1"/>
</dbReference>
<dbReference type="GO" id="GO:0006221">
    <property type="term" value="P:pyrimidine nucleotide biosynthetic process"/>
    <property type="evidence" value="ECO:0007669"/>
    <property type="project" value="UniProtKB-KW"/>
</dbReference>
<evidence type="ECO:0000256" key="1">
    <source>
        <dbReference type="ARBA" id="ARBA00001917"/>
    </source>
</evidence>
<reference evidence="14" key="1">
    <citation type="submission" date="2020-03" db="EMBL/GenBank/DDBJ databases">
        <title>Draft Genome Sequence of Cylindrodendrum hubeiense.</title>
        <authorList>
            <person name="Buettner E."/>
            <person name="Kellner H."/>
        </authorList>
    </citation>
    <scope>NUCLEOTIDE SEQUENCE</scope>
    <source>
        <strain evidence="14">IHI 201604</strain>
    </source>
</reference>
<keyword evidence="7 11" id="KW-0285">Flavoprotein</keyword>
<dbReference type="Proteomes" id="UP000722485">
    <property type="component" value="Unassembled WGS sequence"/>
</dbReference>
<evidence type="ECO:0000256" key="3">
    <source>
        <dbReference type="ARBA" id="ARBA00004725"/>
    </source>
</evidence>
<dbReference type="PANTHER" id="PTHR48109:SF1">
    <property type="entry name" value="DIHYDROOROTATE DEHYDROGENASE (FUMARATE)"/>
    <property type="match status" value="1"/>
</dbReference>
<evidence type="ECO:0000256" key="7">
    <source>
        <dbReference type="ARBA" id="ARBA00022630"/>
    </source>
</evidence>
<evidence type="ECO:0000259" key="13">
    <source>
        <dbReference type="Pfam" id="PF01180"/>
    </source>
</evidence>
<dbReference type="SUPFAM" id="SSF51395">
    <property type="entry name" value="FMN-linked oxidoreductases"/>
    <property type="match status" value="1"/>
</dbReference>
<dbReference type="EMBL" id="JAANBB010000036">
    <property type="protein sequence ID" value="KAF7554131.1"/>
    <property type="molecule type" value="Genomic_DNA"/>
</dbReference>
<keyword evidence="10 11" id="KW-0560">Oxidoreductase</keyword>
<evidence type="ECO:0000256" key="8">
    <source>
        <dbReference type="ARBA" id="ARBA00022643"/>
    </source>
</evidence>
<evidence type="ECO:0000256" key="11">
    <source>
        <dbReference type="RuleBase" id="RU364042"/>
    </source>
</evidence>
<dbReference type="Pfam" id="PF01180">
    <property type="entry name" value="DHO_dh"/>
    <property type="match status" value="1"/>
</dbReference>
<keyword evidence="6 11" id="KW-0963">Cytoplasm</keyword>
<evidence type="ECO:0000256" key="6">
    <source>
        <dbReference type="ARBA" id="ARBA00022490"/>
    </source>
</evidence>
<evidence type="ECO:0000313" key="15">
    <source>
        <dbReference type="Proteomes" id="UP000722485"/>
    </source>
</evidence>
<comment type="similarity">
    <text evidence="4 11">Belongs to the dihydroorotate dehydrogenase family. Type 1 subfamily.</text>
</comment>
<keyword evidence="9 11" id="KW-0665">Pyrimidine biosynthesis</keyword>
<dbReference type="AlphaFoldDB" id="A0A9P5HHI5"/>
<evidence type="ECO:0000256" key="4">
    <source>
        <dbReference type="ARBA" id="ARBA00008008"/>
    </source>
</evidence>